<dbReference type="EMBL" id="JABXJJ020000012">
    <property type="protein sequence ID" value="MDI5969864.1"/>
    <property type="molecule type" value="Genomic_DNA"/>
</dbReference>
<organism evidence="3">
    <name type="scientific">Streptantibioticus silvisoli</name>
    <dbReference type="NCBI Taxonomy" id="2705255"/>
    <lineage>
        <taxon>Bacteria</taxon>
        <taxon>Bacillati</taxon>
        <taxon>Actinomycetota</taxon>
        <taxon>Actinomycetes</taxon>
        <taxon>Kitasatosporales</taxon>
        <taxon>Streptomycetaceae</taxon>
        <taxon>Streptantibioticus</taxon>
    </lineage>
</organism>
<dbReference type="RefSeq" id="WP_271316350.1">
    <property type="nucleotide sequence ID" value="NZ_JAAGKO020000020.1"/>
</dbReference>
<feature type="region of interest" description="Disordered" evidence="1">
    <location>
        <begin position="308"/>
        <end position="342"/>
    </location>
</feature>
<name>A0AA90GXX3_9ACTN</name>
<dbReference type="Proteomes" id="UP001156398">
    <property type="component" value="Unassembled WGS sequence"/>
</dbReference>
<dbReference type="AlphaFoldDB" id="A0AA90GXX3"/>
<proteinExistence type="predicted"/>
<feature type="region of interest" description="Disordered" evidence="1">
    <location>
        <begin position="1"/>
        <end position="21"/>
    </location>
</feature>
<evidence type="ECO:0000256" key="1">
    <source>
        <dbReference type="SAM" id="MobiDB-lite"/>
    </source>
</evidence>
<accession>A0AA90GXX3</accession>
<evidence type="ECO:0000313" key="4">
    <source>
        <dbReference type="Proteomes" id="UP001156398"/>
    </source>
</evidence>
<dbReference type="InterPro" id="IPR025855">
    <property type="entry name" value="Replic_Relax"/>
</dbReference>
<evidence type="ECO:0000313" key="3">
    <source>
        <dbReference type="EMBL" id="MDI5969864.1"/>
    </source>
</evidence>
<dbReference type="EMBL" id="JAAGKO020000020">
    <property type="protein sequence ID" value="MDI5964049.1"/>
    <property type="molecule type" value="Genomic_DNA"/>
</dbReference>
<comment type="caution">
    <text evidence="3">The sequence shown here is derived from an EMBL/GenBank/DDBJ whole genome shotgun (WGS) entry which is preliminary data.</text>
</comment>
<gene>
    <name evidence="2" type="ORF">POF43_015215</name>
    <name evidence="3" type="ORF">POF50_011040</name>
</gene>
<evidence type="ECO:0000313" key="2">
    <source>
        <dbReference type="EMBL" id="MDI5964049.1"/>
    </source>
</evidence>
<sequence length="342" mass="38180">MITNPTPQRALRGHRPERPRPRLAASGEYTARLAARLTERDRWLAHMLHEHKVLTSSQIAALAWPSLRAANLRLLQLYTWRVIDRFQPFVTYGTAPMHYVLDVAGATILAREDGIEPTALNYKHDRAIGLAHSLRLAHTVGTNAFFAALIHDSRRPDAAGHLTAWWSEARCTRHYGDIVRPDAYGRWQQHDTGAEFEWFLEFDFGTERPERVGAKLGGYAKLAATTGIITPVLVWVPTPDREVRVRRALADALDLLDDPGSVPIATTSGDLQETVPAPGTSRWLPLFPNRTANRRPLTDLHRAWPQLPRLTPAATPGQDASGNTPAAPNPWPPRPSVRRPGR</sequence>
<dbReference type="Pfam" id="PF13814">
    <property type="entry name" value="Replic_Relax"/>
    <property type="match status" value="1"/>
</dbReference>
<reference evidence="3 4" key="1">
    <citation type="submission" date="2023-05" db="EMBL/GenBank/DDBJ databases">
        <title>Streptantibioticus silvisoli sp. nov., acidotolerant actinomycetes 1 from pine litter.</title>
        <authorList>
            <person name="Swiecimska M."/>
            <person name="Golinska P."/>
            <person name="Sangal V."/>
            <person name="Wachnowicz B."/>
            <person name="Goodfellow M."/>
        </authorList>
    </citation>
    <scope>NUCLEOTIDE SEQUENCE</scope>
    <source>
        <strain evidence="3">SL13</strain>
        <strain evidence="2 4">SL54</strain>
    </source>
</reference>
<keyword evidence="4" id="KW-1185">Reference proteome</keyword>
<protein>
    <submittedName>
        <fullName evidence="3">Replication-relaxation family protein</fullName>
    </submittedName>
</protein>